<feature type="region of interest" description="Disordered" evidence="4">
    <location>
        <begin position="634"/>
        <end position="678"/>
    </location>
</feature>
<keyword evidence="3" id="KW-0862">Zinc</keyword>
<feature type="compositionally biased region" description="Basic and acidic residues" evidence="4">
    <location>
        <begin position="567"/>
        <end position="579"/>
    </location>
</feature>
<dbReference type="Gene3D" id="3.10.10.10">
    <property type="entry name" value="HIV Type 1 Reverse Transcriptase, subunit A, domain 1"/>
    <property type="match status" value="1"/>
</dbReference>
<dbReference type="PROSITE" id="PS50994">
    <property type="entry name" value="INTEGRASE"/>
    <property type="match status" value="1"/>
</dbReference>
<gene>
    <name evidence="6" type="ORF">OXX778_LOCUS16631</name>
</gene>
<dbReference type="PANTHER" id="PTHR37984:SF15">
    <property type="entry name" value="INTEGRASE CATALYTIC DOMAIN-CONTAINING PROTEIN"/>
    <property type="match status" value="1"/>
</dbReference>
<protein>
    <recommendedName>
        <fullName evidence="5">Integrase catalytic domain-containing protein</fullName>
    </recommendedName>
</protein>
<dbReference type="InterPro" id="IPR007588">
    <property type="entry name" value="Znf_FLYWCH"/>
</dbReference>
<evidence type="ECO:0000256" key="3">
    <source>
        <dbReference type="ARBA" id="ARBA00022833"/>
    </source>
</evidence>
<evidence type="ECO:0000259" key="5">
    <source>
        <dbReference type="PROSITE" id="PS50994"/>
    </source>
</evidence>
<feature type="region of interest" description="Disordered" evidence="4">
    <location>
        <begin position="567"/>
        <end position="587"/>
    </location>
</feature>
<proteinExistence type="predicted"/>
<accession>A0A814H414</accession>
<dbReference type="Gene3D" id="2.20.25.240">
    <property type="match status" value="1"/>
</dbReference>
<dbReference type="Pfam" id="PF04500">
    <property type="entry name" value="FLYWCH"/>
    <property type="match status" value="1"/>
</dbReference>
<dbReference type="OrthoDB" id="10062030at2759"/>
<dbReference type="InterPro" id="IPR012337">
    <property type="entry name" value="RNaseH-like_sf"/>
</dbReference>
<dbReference type="SUPFAM" id="SSF53098">
    <property type="entry name" value="Ribonuclease H-like"/>
    <property type="match status" value="1"/>
</dbReference>
<dbReference type="InterPro" id="IPR001584">
    <property type="entry name" value="Integrase_cat-core"/>
</dbReference>
<evidence type="ECO:0000313" key="7">
    <source>
        <dbReference type="Proteomes" id="UP000663879"/>
    </source>
</evidence>
<dbReference type="EMBL" id="CAJNOC010003988">
    <property type="protein sequence ID" value="CAF1005499.1"/>
    <property type="molecule type" value="Genomic_DNA"/>
</dbReference>
<sequence length="829" mass="96080">MNKLNEIKANSVTDLTDPNQKPITTKSRPLPYHLKQKVREELDRQLKAGIIRKSKSEWSVALRIVDKKDGSIRMRDITTETVAKLLLNEWFCKYGIPEGVLSDQGTQFQSKFLDLIYEYLEIKRLKTTAYHPQCDRQSERTVQTVKNMIKSYKDDEQLTWDENLPKYAYAYNSSVHETTKHTPFKLMFGRKPKIPIDLILPNLSNLNREPLLKKYTTINEHGQIDVLADPAETIEKNIPIIATDYLNELKETMNEAFMMVTTNRNIRMNKAKVTHDRKIRKTEYKIGDLVLTDHPELKNGLSSGIAHKYYGPFEIVCKNPNNIDYFIKKWGSKKSKIKQVHISRLKTFYHNLTEISQTKTDVDPLKPVSSIKKSTKQNKTTEHSSSNSDESVLVNKPKKNCKTRKIFTKKIYTDSESNTSENETLSLIKQKIKNNTRKRNNKRKNVEIDENKPCTSSSCDNDVVLIDLKNKPKTDSEEEFQPILKMSKPLSISELVEQNKPPLTTQSFKNYSMNEFALRCQIDVLHDILAERNKVIERQEKFIDRNQRDREECGDLLIQLAKKFKAKPEKPYKKPERSRHAQSQGLVEQANGTMEKMIASMMGQFKTKDCGNFLPRIILSLNCDSESPLRLRNRIIPKKSKEKGNFSQQTLEQLAPYSPLNDERANDESSSSDSDADSSDYLCANELTCDHKEFLDEKVSKTSKGKPLLIVGEDQFILEKKNKEKIYWRCNYSSYKKGEKTCKIRLHTDLNKKPLFFTKKSHNYDLLDPEELECKILVNEIKERAKQTTEHPRTFIANALTNLPRSSGQEQLIKQDRGKMEKLIIILHL</sequence>
<name>A0A814H414_9BILA</name>
<dbReference type="InterPro" id="IPR043502">
    <property type="entry name" value="DNA/RNA_pol_sf"/>
</dbReference>
<evidence type="ECO:0000256" key="2">
    <source>
        <dbReference type="ARBA" id="ARBA00022771"/>
    </source>
</evidence>
<evidence type="ECO:0000256" key="4">
    <source>
        <dbReference type="SAM" id="MobiDB-lite"/>
    </source>
</evidence>
<dbReference type="GO" id="GO:0008270">
    <property type="term" value="F:zinc ion binding"/>
    <property type="evidence" value="ECO:0007669"/>
    <property type="project" value="UniProtKB-KW"/>
</dbReference>
<feature type="domain" description="Integrase catalytic" evidence="5">
    <location>
        <begin position="25"/>
        <end position="191"/>
    </location>
</feature>
<keyword evidence="1" id="KW-0479">Metal-binding</keyword>
<dbReference type="AlphaFoldDB" id="A0A814H414"/>
<feature type="region of interest" description="Disordered" evidence="4">
    <location>
        <begin position="360"/>
        <end position="395"/>
    </location>
</feature>
<dbReference type="SUPFAM" id="SSF56672">
    <property type="entry name" value="DNA/RNA polymerases"/>
    <property type="match status" value="1"/>
</dbReference>
<comment type="caution">
    <text evidence="6">The sequence shown here is derived from an EMBL/GenBank/DDBJ whole genome shotgun (WGS) entry which is preliminary data.</text>
</comment>
<evidence type="ECO:0000313" key="6">
    <source>
        <dbReference type="EMBL" id="CAF1005499.1"/>
    </source>
</evidence>
<dbReference type="PANTHER" id="PTHR37984">
    <property type="entry name" value="PROTEIN CBG26694"/>
    <property type="match status" value="1"/>
</dbReference>
<keyword evidence="7" id="KW-1185">Reference proteome</keyword>
<reference evidence="6" key="1">
    <citation type="submission" date="2021-02" db="EMBL/GenBank/DDBJ databases">
        <authorList>
            <person name="Nowell W R."/>
        </authorList>
    </citation>
    <scope>NUCLEOTIDE SEQUENCE</scope>
    <source>
        <strain evidence="6">Ploen Becks lab</strain>
    </source>
</reference>
<organism evidence="6 7">
    <name type="scientific">Brachionus calyciflorus</name>
    <dbReference type="NCBI Taxonomy" id="104777"/>
    <lineage>
        <taxon>Eukaryota</taxon>
        <taxon>Metazoa</taxon>
        <taxon>Spiralia</taxon>
        <taxon>Gnathifera</taxon>
        <taxon>Rotifera</taxon>
        <taxon>Eurotatoria</taxon>
        <taxon>Monogononta</taxon>
        <taxon>Pseudotrocha</taxon>
        <taxon>Ploima</taxon>
        <taxon>Brachionidae</taxon>
        <taxon>Brachionus</taxon>
    </lineage>
</organism>
<dbReference type="GO" id="GO:0015074">
    <property type="term" value="P:DNA integration"/>
    <property type="evidence" value="ECO:0007669"/>
    <property type="project" value="InterPro"/>
</dbReference>
<dbReference type="InterPro" id="IPR036397">
    <property type="entry name" value="RNaseH_sf"/>
</dbReference>
<dbReference type="Gene3D" id="3.30.420.10">
    <property type="entry name" value="Ribonuclease H-like superfamily/Ribonuclease H"/>
    <property type="match status" value="1"/>
</dbReference>
<feature type="region of interest" description="Disordered" evidence="4">
    <location>
        <begin position="1"/>
        <end position="27"/>
    </location>
</feature>
<dbReference type="InterPro" id="IPR050951">
    <property type="entry name" value="Retrovirus_Pol_polyprotein"/>
</dbReference>
<dbReference type="Proteomes" id="UP000663879">
    <property type="component" value="Unassembled WGS sequence"/>
</dbReference>
<keyword evidence="2" id="KW-0863">Zinc-finger</keyword>
<evidence type="ECO:0000256" key="1">
    <source>
        <dbReference type="ARBA" id="ARBA00022723"/>
    </source>
</evidence>
<feature type="compositionally biased region" description="Polar residues" evidence="4">
    <location>
        <begin position="8"/>
        <end position="27"/>
    </location>
</feature>
<dbReference type="GO" id="GO:0003676">
    <property type="term" value="F:nucleic acid binding"/>
    <property type="evidence" value="ECO:0007669"/>
    <property type="project" value="InterPro"/>
</dbReference>
<dbReference type="FunFam" id="3.30.420.10:FF:000032">
    <property type="entry name" value="Retrovirus-related Pol polyprotein from transposon 297-like Protein"/>
    <property type="match status" value="1"/>
</dbReference>